<dbReference type="InterPro" id="IPR000182">
    <property type="entry name" value="GNAT_dom"/>
</dbReference>
<dbReference type="PANTHER" id="PTHR13256:SF16">
    <property type="entry name" value="ALPHA_BETA-TUBULIN-N-ACETYLTRANSFERASE 9"/>
    <property type="match status" value="1"/>
</dbReference>
<evidence type="ECO:0000256" key="3">
    <source>
        <dbReference type="ARBA" id="ARBA00023315"/>
    </source>
</evidence>
<evidence type="ECO:0000313" key="6">
    <source>
        <dbReference type="Proteomes" id="UP000735302"/>
    </source>
</evidence>
<dbReference type="GO" id="GO:0008080">
    <property type="term" value="F:N-acetyltransferase activity"/>
    <property type="evidence" value="ECO:0007669"/>
    <property type="project" value="InterPro"/>
</dbReference>
<comment type="caution">
    <text evidence="5">The sequence shown here is derived from an EMBL/GenBank/DDBJ whole genome shotgun (WGS) entry which is preliminary data.</text>
</comment>
<evidence type="ECO:0000256" key="2">
    <source>
        <dbReference type="ARBA" id="ARBA00022679"/>
    </source>
</evidence>
<dbReference type="SUPFAM" id="SSF55729">
    <property type="entry name" value="Acyl-CoA N-acyltransferases (Nat)"/>
    <property type="match status" value="1"/>
</dbReference>
<dbReference type="PROSITE" id="PS51186">
    <property type="entry name" value="GNAT"/>
    <property type="match status" value="1"/>
</dbReference>
<protein>
    <submittedName>
        <fullName evidence="5">N-acetyltransferase 9</fullName>
    </submittedName>
</protein>
<feature type="domain" description="N-acetyltransferase" evidence="4">
    <location>
        <begin position="4"/>
        <end position="165"/>
    </location>
</feature>
<evidence type="ECO:0000259" key="4">
    <source>
        <dbReference type="PROSITE" id="PS51186"/>
    </source>
</evidence>
<dbReference type="Pfam" id="PF13302">
    <property type="entry name" value="Acetyltransf_3"/>
    <property type="match status" value="1"/>
</dbReference>
<keyword evidence="6" id="KW-1185">Reference proteome</keyword>
<dbReference type="Proteomes" id="UP000735302">
    <property type="component" value="Unassembled WGS sequence"/>
</dbReference>
<organism evidence="5 6">
    <name type="scientific">Plakobranchus ocellatus</name>
    <dbReference type="NCBI Taxonomy" id="259542"/>
    <lineage>
        <taxon>Eukaryota</taxon>
        <taxon>Metazoa</taxon>
        <taxon>Spiralia</taxon>
        <taxon>Lophotrochozoa</taxon>
        <taxon>Mollusca</taxon>
        <taxon>Gastropoda</taxon>
        <taxon>Heterobranchia</taxon>
        <taxon>Euthyneura</taxon>
        <taxon>Panpulmonata</taxon>
        <taxon>Sacoglossa</taxon>
        <taxon>Placobranchoidea</taxon>
        <taxon>Plakobranchidae</taxon>
        <taxon>Plakobranchus</taxon>
    </lineage>
</organism>
<dbReference type="AlphaFoldDB" id="A0AAV4ABW5"/>
<gene>
    <name evidence="5" type="ORF">PoB_003075300</name>
</gene>
<evidence type="ECO:0000313" key="5">
    <source>
        <dbReference type="EMBL" id="GFO04248.1"/>
    </source>
</evidence>
<dbReference type="InterPro" id="IPR039135">
    <property type="entry name" value="NAT9-like"/>
</dbReference>
<keyword evidence="2" id="KW-0808">Transferase</keyword>
<reference evidence="5 6" key="1">
    <citation type="journal article" date="2021" name="Elife">
        <title>Chloroplast acquisition without the gene transfer in kleptoplastic sea slugs, Plakobranchus ocellatus.</title>
        <authorList>
            <person name="Maeda T."/>
            <person name="Takahashi S."/>
            <person name="Yoshida T."/>
            <person name="Shimamura S."/>
            <person name="Takaki Y."/>
            <person name="Nagai Y."/>
            <person name="Toyoda A."/>
            <person name="Suzuki Y."/>
            <person name="Arimoto A."/>
            <person name="Ishii H."/>
            <person name="Satoh N."/>
            <person name="Nishiyama T."/>
            <person name="Hasebe M."/>
            <person name="Maruyama T."/>
            <person name="Minagawa J."/>
            <person name="Obokata J."/>
            <person name="Shigenobu S."/>
        </authorList>
    </citation>
    <scope>NUCLEOTIDE SEQUENCE [LARGE SCALE GENOMIC DNA]</scope>
</reference>
<dbReference type="EMBL" id="BLXT01003738">
    <property type="protein sequence ID" value="GFO04248.1"/>
    <property type="molecule type" value="Genomic_DNA"/>
</dbReference>
<accession>A0AAV4ABW5</accession>
<dbReference type="InterPro" id="IPR016181">
    <property type="entry name" value="Acyl_CoA_acyltransferase"/>
</dbReference>
<proteinExistence type="inferred from homology"/>
<evidence type="ECO:0000256" key="1">
    <source>
        <dbReference type="ARBA" id="ARBA00009342"/>
    </source>
</evidence>
<comment type="similarity">
    <text evidence="1">Belongs to the acetyltransferase family. GNAT subfamily.</text>
</comment>
<keyword evidence="3" id="KW-0012">Acyltransferase</keyword>
<sequence length="174" mass="19947">MESEELRKLTASERLSLEKECELQCDWREDPDKCTFIILDRDTYDEDTNQDVVEREINAMIGDVNIFYISDCHSRLEGEVEIMIAEPSARGKGFGREALCSMMRYAVENLGTKSFTSKIGLSNNPSLKLFKSLGFKEVSKSDVFEEVTMLLEESSTDVIFQFTKDYTLESYSKP</sequence>
<dbReference type="PANTHER" id="PTHR13256">
    <property type="entry name" value="N-ACETYLTRANSFERASE 9"/>
    <property type="match status" value="1"/>
</dbReference>
<dbReference type="Gene3D" id="3.40.630.30">
    <property type="match status" value="1"/>
</dbReference>
<name>A0AAV4ABW5_9GAST</name>